<accession>A0A1G6IXF0</accession>
<dbReference type="EC" id="1.2.1.41" evidence="7"/>
<comment type="subcellular location">
    <subcellularLocation>
        <location evidence="7">Cytoplasm</location>
    </subcellularLocation>
</comment>
<dbReference type="InterPro" id="IPR012134">
    <property type="entry name" value="Glu-5-SA_DH"/>
</dbReference>
<dbReference type="RefSeq" id="WP_091566470.1">
    <property type="nucleotide sequence ID" value="NZ_FMZA01000003.1"/>
</dbReference>
<dbReference type="NCBIfam" id="NF001221">
    <property type="entry name" value="PRK00197.1"/>
    <property type="match status" value="1"/>
</dbReference>
<protein>
    <recommendedName>
        <fullName evidence="7">Gamma-glutamyl phosphate reductase</fullName>
        <shortName evidence="7">GPR</shortName>
        <ecNumber evidence="7">1.2.1.41</ecNumber>
    </recommendedName>
    <alternativeName>
        <fullName evidence="7">Glutamate-5-semialdehyde dehydrogenase</fullName>
    </alternativeName>
    <alternativeName>
        <fullName evidence="7">Glutamyl-gamma-semialdehyde dehydrogenase</fullName>
        <shortName evidence="7">GSA dehydrogenase</shortName>
    </alternativeName>
</protein>
<dbReference type="GO" id="GO:0005737">
    <property type="term" value="C:cytoplasm"/>
    <property type="evidence" value="ECO:0007669"/>
    <property type="project" value="UniProtKB-SubCell"/>
</dbReference>
<dbReference type="FunFam" id="3.40.309.10:FF:000006">
    <property type="entry name" value="Gamma-glutamyl phosphate reductase"/>
    <property type="match status" value="1"/>
</dbReference>
<evidence type="ECO:0000313" key="10">
    <source>
        <dbReference type="Proteomes" id="UP000199387"/>
    </source>
</evidence>
<keyword evidence="7" id="KW-0963">Cytoplasm</keyword>
<name>A0A1G6IXF0_9BACL</name>
<dbReference type="AlphaFoldDB" id="A0A1G6IXF0"/>
<dbReference type="InterPro" id="IPR015590">
    <property type="entry name" value="Aldehyde_DH_dom"/>
</dbReference>
<dbReference type="CDD" id="cd07079">
    <property type="entry name" value="ALDH_F18-19_ProA-GPR"/>
    <property type="match status" value="1"/>
</dbReference>
<dbReference type="PANTHER" id="PTHR11063">
    <property type="entry name" value="GLUTAMATE SEMIALDEHYDE DEHYDROGENASE"/>
    <property type="match status" value="1"/>
</dbReference>
<dbReference type="GO" id="GO:0050661">
    <property type="term" value="F:NADP binding"/>
    <property type="evidence" value="ECO:0007669"/>
    <property type="project" value="InterPro"/>
</dbReference>
<reference evidence="9 10" key="1">
    <citation type="submission" date="2016-10" db="EMBL/GenBank/DDBJ databases">
        <authorList>
            <person name="de Groot N.N."/>
        </authorList>
    </citation>
    <scope>NUCLEOTIDE SEQUENCE [LARGE SCALE GENOMIC DNA]</scope>
    <source>
        <strain evidence="9 10">DSM 45514</strain>
    </source>
</reference>
<dbReference type="SUPFAM" id="SSF53720">
    <property type="entry name" value="ALDH-like"/>
    <property type="match status" value="1"/>
</dbReference>
<comment type="similarity">
    <text evidence="7">Belongs to the gamma-glutamyl phosphate reductase family.</text>
</comment>
<evidence type="ECO:0000256" key="3">
    <source>
        <dbReference type="ARBA" id="ARBA00022650"/>
    </source>
</evidence>
<dbReference type="InterPro" id="IPR016162">
    <property type="entry name" value="Ald_DH_N"/>
</dbReference>
<evidence type="ECO:0000259" key="8">
    <source>
        <dbReference type="Pfam" id="PF00171"/>
    </source>
</evidence>
<dbReference type="PANTHER" id="PTHR11063:SF8">
    <property type="entry name" value="DELTA-1-PYRROLINE-5-CARBOXYLATE SYNTHASE"/>
    <property type="match status" value="1"/>
</dbReference>
<feature type="domain" description="Aldehyde dehydrogenase" evidence="8">
    <location>
        <begin position="2"/>
        <end position="281"/>
    </location>
</feature>
<dbReference type="InterPro" id="IPR000965">
    <property type="entry name" value="GPR_dom"/>
</dbReference>
<keyword evidence="10" id="KW-1185">Reference proteome</keyword>
<gene>
    <name evidence="7" type="primary">proA</name>
    <name evidence="9" type="ORF">SAMN04488112_10375</name>
</gene>
<keyword evidence="5 7" id="KW-0560">Oxidoreductase</keyword>
<proteinExistence type="inferred from homology"/>
<evidence type="ECO:0000256" key="1">
    <source>
        <dbReference type="ARBA" id="ARBA00004985"/>
    </source>
</evidence>
<dbReference type="PIRSF" id="PIRSF000151">
    <property type="entry name" value="GPR"/>
    <property type="match status" value="1"/>
</dbReference>
<dbReference type="EMBL" id="FMZA01000003">
    <property type="protein sequence ID" value="SDC10765.1"/>
    <property type="molecule type" value="Genomic_DNA"/>
</dbReference>
<dbReference type="InterPro" id="IPR016163">
    <property type="entry name" value="Ald_DH_C"/>
</dbReference>
<dbReference type="GO" id="GO:0004350">
    <property type="term" value="F:glutamate-5-semialdehyde dehydrogenase activity"/>
    <property type="evidence" value="ECO:0007669"/>
    <property type="project" value="UniProtKB-UniRule"/>
</dbReference>
<dbReference type="Proteomes" id="UP000199387">
    <property type="component" value="Unassembled WGS sequence"/>
</dbReference>
<keyword evidence="3 7" id="KW-0641">Proline biosynthesis</keyword>
<dbReference type="InterPro" id="IPR016161">
    <property type="entry name" value="Ald_DH/histidinol_DH"/>
</dbReference>
<evidence type="ECO:0000313" key="9">
    <source>
        <dbReference type="EMBL" id="SDC10765.1"/>
    </source>
</evidence>
<dbReference type="NCBIfam" id="TIGR00407">
    <property type="entry name" value="proA"/>
    <property type="match status" value="1"/>
</dbReference>
<keyword evidence="2 7" id="KW-0028">Amino-acid biosynthesis</keyword>
<comment type="function">
    <text evidence="7">Catalyzes the NADPH-dependent reduction of L-glutamate 5-phosphate into L-glutamate 5-semialdehyde and phosphate. The product spontaneously undergoes cyclization to form 1-pyrroline-5-carboxylate.</text>
</comment>
<organism evidence="9 10">
    <name type="scientific">Melghirimyces thermohalophilus</name>
    <dbReference type="NCBI Taxonomy" id="1236220"/>
    <lineage>
        <taxon>Bacteria</taxon>
        <taxon>Bacillati</taxon>
        <taxon>Bacillota</taxon>
        <taxon>Bacilli</taxon>
        <taxon>Bacillales</taxon>
        <taxon>Thermoactinomycetaceae</taxon>
        <taxon>Melghirimyces</taxon>
    </lineage>
</organism>
<dbReference type="OrthoDB" id="9809970at2"/>
<dbReference type="PROSITE" id="PS01223">
    <property type="entry name" value="PROA"/>
    <property type="match status" value="1"/>
</dbReference>
<keyword evidence="4 7" id="KW-0521">NADP</keyword>
<comment type="pathway">
    <text evidence="1 7">Amino-acid biosynthesis; L-proline biosynthesis; L-glutamate 5-semialdehyde from L-glutamate: step 2/2.</text>
</comment>
<sequence>MSDVRQKAKAAKGAAKRLAILTPEEKNKALKTIARALRDRKKEILEQNREDLRAGEQADLSTALMDRLKLTDERLDGMARGLEELIELPDPVGEELETIHRKNGLRIQKVRVPLGVIGMIYEARPNVTVDAAGLALKTGNAILLRGSSSAFRSNITLVQVMQEALSDTSLPPEAIGLVEDLNRDAVQEMLTLKDGIDVIIPRGGSGLIQRVVRESTVPVLETGVGNCHIYIDRSADPQIAQTIVINGKTDRPGVCNATETLLVHQDWAKEHLRRLCHALGEHQVEIRGCSRTREQFPEAALADETDWETEYLDRVLAVKVVDSAEEAMEHIDRYGTRHSEAIITENDDIARRFLQGVDAAAVYHNASTRFTDGSQFGFGAEIGISTQKLHARGPMGLKELTSYKYHVLGSGQVR</sequence>
<dbReference type="GO" id="GO:0055129">
    <property type="term" value="P:L-proline biosynthetic process"/>
    <property type="evidence" value="ECO:0007669"/>
    <property type="project" value="UniProtKB-UniRule"/>
</dbReference>
<evidence type="ECO:0000256" key="7">
    <source>
        <dbReference type="HAMAP-Rule" id="MF_00412"/>
    </source>
</evidence>
<dbReference type="HAMAP" id="MF_00412">
    <property type="entry name" value="ProA"/>
    <property type="match status" value="1"/>
</dbReference>
<evidence type="ECO:0000256" key="4">
    <source>
        <dbReference type="ARBA" id="ARBA00022857"/>
    </source>
</evidence>
<dbReference type="Gene3D" id="3.40.309.10">
    <property type="entry name" value="Aldehyde Dehydrogenase, Chain A, domain 2"/>
    <property type="match status" value="1"/>
</dbReference>
<dbReference type="STRING" id="1236220.SAMN04488112_10375"/>
<dbReference type="Pfam" id="PF00171">
    <property type="entry name" value="Aldedh"/>
    <property type="match status" value="1"/>
</dbReference>
<evidence type="ECO:0000256" key="2">
    <source>
        <dbReference type="ARBA" id="ARBA00022605"/>
    </source>
</evidence>
<dbReference type="InterPro" id="IPR020593">
    <property type="entry name" value="G-glutamylP_reductase_CS"/>
</dbReference>
<evidence type="ECO:0000256" key="6">
    <source>
        <dbReference type="ARBA" id="ARBA00049024"/>
    </source>
</evidence>
<dbReference type="UniPathway" id="UPA00098">
    <property type="reaction ID" value="UER00360"/>
</dbReference>
<comment type="catalytic activity">
    <reaction evidence="6 7">
        <text>L-glutamate 5-semialdehyde + phosphate + NADP(+) = L-glutamyl 5-phosphate + NADPH + H(+)</text>
        <dbReference type="Rhea" id="RHEA:19541"/>
        <dbReference type="ChEBI" id="CHEBI:15378"/>
        <dbReference type="ChEBI" id="CHEBI:43474"/>
        <dbReference type="ChEBI" id="CHEBI:57783"/>
        <dbReference type="ChEBI" id="CHEBI:58066"/>
        <dbReference type="ChEBI" id="CHEBI:58274"/>
        <dbReference type="ChEBI" id="CHEBI:58349"/>
        <dbReference type="EC" id="1.2.1.41"/>
    </reaction>
</comment>
<dbReference type="Gene3D" id="3.40.605.10">
    <property type="entry name" value="Aldehyde Dehydrogenase, Chain A, domain 1"/>
    <property type="match status" value="1"/>
</dbReference>
<evidence type="ECO:0000256" key="5">
    <source>
        <dbReference type="ARBA" id="ARBA00023002"/>
    </source>
</evidence>